<gene>
    <name evidence="3" type="primary">RvY_01972-1</name>
    <name evidence="3" type="synonym">RvY_01972.1</name>
    <name evidence="3" type="ORF">RvY_01972</name>
</gene>
<dbReference type="EMBL" id="BDGG01000001">
    <property type="protein sequence ID" value="GAU89421.1"/>
    <property type="molecule type" value="Genomic_DNA"/>
</dbReference>
<dbReference type="GO" id="GO:0006888">
    <property type="term" value="P:endoplasmic reticulum to Golgi vesicle-mediated transport"/>
    <property type="evidence" value="ECO:0007669"/>
    <property type="project" value="TreeGrafter"/>
</dbReference>
<dbReference type="InterPro" id="IPR007194">
    <property type="entry name" value="TRAPP_component"/>
</dbReference>
<dbReference type="GO" id="GO:0030008">
    <property type="term" value="C:TRAPP complex"/>
    <property type="evidence" value="ECO:0007669"/>
    <property type="project" value="TreeGrafter"/>
</dbReference>
<keyword evidence="4" id="KW-1185">Reference proteome</keyword>
<organism evidence="3 4">
    <name type="scientific">Ramazzottius varieornatus</name>
    <name type="common">Water bear</name>
    <name type="synonym">Tardigrade</name>
    <dbReference type="NCBI Taxonomy" id="947166"/>
    <lineage>
        <taxon>Eukaryota</taxon>
        <taxon>Metazoa</taxon>
        <taxon>Ecdysozoa</taxon>
        <taxon>Tardigrada</taxon>
        <taxon>Eutardigrada</taxon>
        <taxon>Parachela</taxon>
        <taxon>Hypsibioidea</taxon>
        <taxon>Ramazzottiidae</taxon>
        <taxon>Ramazzottius</taxon>
    </lineage>
</organism>
<evidence type="ECO:0000256" key="2">
    <source>
        <dbReference type="ARBA" id="ARBA00006218"/>
    </source>
</evidence>
<protein>
    <recommendedName>
        <fullName evidence="5">Trafficking protein particle complex subunit 6B</fullName>
    </recommendedName>
</protein>
<dbReference type="SUPFAM" id="SSF111126">
    <property type="entry name" value="Ligand-binding domain in the NO signalling and Golgi transport"/>
    <property type="match status" value="1"/>
</dbReference>
<comment type="subcellular location">
    <subcellularLocation>
        <location evidence="1">Golgi apparatus</location>
        <location evidence="1">cis-Golgi network</location>
    </subcellularLocation>
</comment>
<comment type="similarity">
    <text evidence="2">Belongs to the TRAPP small subunits family. BET3 subfamily.</text>
</comment>
<evidence type="ECO:0000313" key="4">
    <source>
        <dbReference type="Proteomes" id="UP000186922"/>
    </source>
</evidence>
<dbReference type="InterPro" id="IPR037992">
    <property type="entry name" value="TRAPPC6/Trs33"/>
</dbReference>
<dbReference type="Pfam" id="PF04051">
    <property type="entry name" value="TRAPP"/>
    <property type="match status" value="1"/>
</dbReference>
<sequence length="198" mass="22397">MADTFSGPSFLYHLLANELSVVLFNELDKTSDGYAPLPSLKARKHARNNPPEVEKLDESMKRLNVTPDVVLSKLEGMGYQVGLRLIERLLKDHQRFKDELEIMKYICTDLWKYIYDKQIDTLRTNNHGTYVFTDNTFKPLTFFSVEGVDQYYAAAARFITFPCGIIRGALSALGIRSAVSAKATTVTACVFEVIVERS</sequence>
<dbReference type="AlphaFoldDB" id="A0A1D1UJ05"/>
<name>A0A1D1UJ05_RAMVA</name>
<accession>A0A1D1UJ05</accession>
<proteinExistence type="inferred from homology"/>
<dbReference type="PANTHER" id="PTHR12817:SF0">
    <property type="entry name" value="GEO08327P1"/>
    <property type="match status" value="1"/>
</dbReference>
<dbReference type="InterPro" id="IPR024096">
    <property type="entry name" value="NO_sig/Golgi_transp_ligand-bd"/>
</dbReference>
<dbReference type="GO" id="GO:0005802">
    <property type="term" value="C:trans-Golgi network"/>
    <property type="evidence" value="ECO:0007669"/>
    <property type="project" value="TreeGrafter"/>
</dbReference>
<comment type="caution">
    <text evidence="3">The sequence shown here is derived from an EMBL/GenBank/DDBJ whole genome shotgun (WGS) entry which is preliminary data.</text>
</comment>
<evidence type="ECO:0000313" key="3">
    <source>
        <dbReference type="EMBL" id="GAU89421.1"/>
    </source>
</evidence>
<dbReference type="OrthoDB" id="941624at2759"/>
<evidence type="ECO:0000256" key="1">
    <source>
        <dbReference type="ARBA" id="ARBA00004222"/>
    </source>
</evidence>
<dbReference type="Gene3D" id="3.30.1380.20">
    <property type="entry name" value="Trafficking protein particle complex subunit 3"/>
    <property type="match status" value="1"/>
</dbReference>
<dbReference type="PANTHER" id="PTHR12817">
    <property type="entry name" value="TRAFFICKING PROTEIN PARTICLE COMPLEX SUBUNIT 6B"/>
    <property type="match status" value="1"/>
</dbReference>
<dbReference type="CDD" id="cd14944">
    <property type="entry name" value="TRAPPC6A_Trs33"/>
    <property type="match status" value="1"/>
</dbReference>
<dbReference type="Proteomes" id="UP000186922">
    <property type="component" value="Unassembled WGS sequence"/>
</dbReference>
<dbReference type="GO" id="GO:0005801">
    <property type="term" value="C:cis-Golgi network"/>
    <property type="evidence" value="ECO:0007669"/>
    <property type="project" value="TreeGrafter"/>
</dbReference>
<reference evidence="3 4" key="1">
    <citation type="journal article" date="2016" name="Nat. Commun.">
        <title>Extremotolerant tardigrade genome and improved radiotolerance of human cultured cells by tardigrade-unique protein.</title>
        <authorList>
            <person name="Hashimoto T."/>
            <person name="Horikawa D.D."/>
            <person name="Saito Y."/>
            <person name="Kuwahara H."/>
            <person name="Kozuka-Hata H."/>
            <person name="Shin-I T."/>
            <person name="Minakuchi Y."/>
            <person name="Ohishi K."/>
            <person name="Motoyama A."/>
            <person name="Aizu T."/>
            <person name="Enomoto A."/>
            <person name="Kondo K."/>
            <person name="Tanaka S."/>
            <person name="Hara Y."/>
            <person name="Koshikawa S."/>
            <person name="Sagara H."/>
            <person name="Miura T."/>
            <person name="Yokobori S."/>
            <person name="Miyagawa K."/>
            <person name="Suzuki Y."/>
            <person name="Kubo T."/>
            <person name="Oyama M."/>
            <person name="Kohara Y."/>
            <person name="Fujiyama A."/>
            <person name="Arakawa K."/>
            <person name="Katayama T."/>
            <person name="Toyoda A."/>
            <person name="Kunieda T."/>
        </authorList>
    </citation>
    <scope>NUCLEOTIDE SEQUENCE [LARGE SCALE GENOMIC DNA]</scope>
    <source>
        <strain evidence="3 4">YOKOZUNA-1</strain>
    </source>
</reference>
<dbReference type="STRING" id="947166.A0A1D1UJ05"/>
<evidence type="ECO:0008006" key="5">
    <source>
        <dbReference type="Google" id="ProtNLM"/>
    </source>
</evidence>